<evidence type="ECO:0000259" key="2">
    <source>
        <dbReference type="Pfam" id="PF13406"/>
    </source>
</evidence>
<dbReference type="AlphaFoldDB" id="A0A2H9T1S7"/>
<reference evidence="4" key="1">
    <citation type="submission" date="2017-09" db="EMBL/GenBank/DDBJ databases">
        <title>Depth-based differentiation of microbial function through sediment-hosted aquifers and enrichment of novel symbionts in the deep terrestrial subsurface.</title>
        <authorList>
            <person name="Probst A.J."/>
            <person name="Ladd B."/>
            <person name="Jarett J.K."/>
            <person name="Geller-Mcgrath D.E."/>
            <person name="Sieber C.M.K."/>
            <person name="Emerson J.B."/>
            <person name="Anantharaman K."/>
            <person name="Thomas B.C."/>
            <person name="Malmstrom R."/>
            <person name="Stieglmeier M."/>
            <person name="Klingl A."/>
            <person name="Woyke T."/>
            <person name="Ryan C.M."/>
            <person name="Banfield J.F."/>
        </authorList>
    </citation>
    <scope>NUCLEOTIDE SEQUENCE [LARGE SCALE GENOMIC DNA]</scope>
</reference>
<dbReference type="EMBL" id="PFEN01000012">
    <property type="protein sequence ID" value="PJE69701.1"/>
    <property type="molecule type" value="Genomic_DNA"/>
</dbReference>
<gene>
    <name evidence="3" type="ORF">COU98_00605</name>
</gene>
<dbReference type="InterPro" id="IPR023346">
    <property type="entry name" value="Lysozyme-like_dom_sf"/>
</dbReference>
<dbReference type="Gene3D" id="1.10.530.10">
    <property type="match status" value="1"/>
</dbReference>
<organism evidence="3 4">
    <name type="scientific">Candidatus Staskawiczbacteria bacterium CG10_big_fil_rev_8_21_14_0_10_38_10</name>
    <dbReference type="NCBI Taxonomy" id="1974891"/>
    <lineage>
        <taxon>Bacteria</taxon>
        <taxon>Candidatus Staskawicziibacteriota</taxon>
    </lineage>
</organism>
<dbReference type="Proteomes" id="UP000236946">
    <property type="component" value="Unassembled WGS sequence"/>
</dbReference>
<evidence type="ECO:0000313" key="3">
    <source>
        <dbReference type="EMBL" id="PJE69701.1"/>
    </source>
</evidence>
<sequence>MDDEKKELEGVVKIQTVQKQAQEKNKKEQEYFLKLTEAEYQKYLKEKAETEKRAAEIRSRIFELLGVPKAPTFGEAYEIAKYVQELTNIRPALLLAVLTQESNIGKNVGQCYLKNTQTGEGIYVKSGDKATKTMNPTTQVPYFLELIQVLNDTKNLARDAFETPVSCVMYYQGQPYGWGGAMGPGQFMPATWVKYGVGKKVENITGKVADPWDIKDAFLATAIYLKDLGGTKNELSAVMHYFSGSSWSKWEEFYGKSVLNIAKGYEEDIKNLEGAS</sequence>
<comment type="caution">
    <text evidence="3">The sequence shown here is derived from an EMBL/GenBank/DDBJ whole genome shotgun (WGS) entry which is preliminary data.</text>
</comment>
<dbReference type="Pfam" id="PF13406">
    <property type="entry name" value="SLT_2"/>
    <property type="match status" value="1"/>
</dbReference>
<keyword evidence="1" id="KW-0175">Coiled coil</keyword>
<proteinExistence type="predicted"/>
<feature type="coiled-coil region" evidence="1">
    <location>
        <begin position="33"/>
        <end position="60"/>
    </location>
</feature>
<protein>
    <recommendedName>
        <fullName evidence="2">Transglycosylase SLT domain-containing protein</fullName>
    </recommendedName>
</protein>
<evidence type="ECO:0000313" key="4">
    <source>
        <dbReference type="Proteomes" id="UP000236946"/>
    </source>
</evidence>
<accession>A0A2H9T1S7</accession>
<evidence type="ECO:0000256" key="1">
    <source>
        <dbReference type="SAM" id="Coils"/>
    </source>
</evidence>
<dbReference type="InterPro" id="IPR031304">
    <property type="entry name" value="SLT_2"/>
</dbReference>
<feature type="domain" description="Transglycosylase SLT" evidence="2">
    <location>
        <begin position="178"/>
        <end position="233"/>
    </location>
</feature>
<dbReference type="SUPFAM" id="SSF53955">
    <property type="entry name" value="Lysozyme-like"/>
    <property type="match status" value="1"/>
</dbReference>
<name>A0A2H9T1S7_9BACT</name>